<feature type="domain" description="Clp1 P-loop" evidence="5">
    <location>
        <begin position="52"/>
        <end position="146"/>
    </location>
</feature>
<gene>
    <name evidence="6" type="ORF">BGZ65_005176</name>
</gene>
<sequence length="154" mass="17648">MMFSYTLRQNRQSIYVDLDRSERLMSKKDLARQQHQHLQPGQRSCHWRLAPQSVNRSLEDDEAARSSGIVIDTNGLIAATGYGIICKSLSYLDTRSSTVIWYGYTKSLVQHQRQGIAVIKSGGVVECDTAFMRQIRNQKIREYFYGTTKLELAP</sequence>
<dbReference type="InterPro" id="IPR027417">
    <property type="entry name" value="P-loop_NTPase"/>
</dbReference>
<dbReference type="Proteomes" id="UP000749646">
    <property type="component" value="Unassembled WGS sequence"/>
</dbReference>
<dbReference type="AlphaFoldDB" id="A0A9P6IXL6"/>
<dbReference type="GO" id="GO:0006388">
    <property type="term" value="P:tRNA splicing, via endonucleolytic cleavage and ligation"/>
    <property type="evidence" value="ECO:0007669"/>
    <property type="project" value="TreeGrafter"/>
</dbReference>
<evidence type="ECO:0000256" key="2">
    <source>
        <dbReference type="ARBA" id="ARBA00019824"/>
    </source>
</evidence>
<organism evidence="6 7">
    <name type="scientific">Modicella reniformis</name>
    <dbReference type="NCBI Taxonomy" id="1440133"/>
    <lineage>
        <taxon>Eukaryota</taxon>
        <taxon>Fungi</taxon>
        <taxon>Fungi incertae sedis</taxon>
        <taxon>Mucoromycota</taxon>
        <taxon>Mortierellomycotina</taxon>
        <taxon>Mortierellomycetes</taxon>
        <taxon>Mortierellales</taxon>
        <taxon>Mortierellaceae</taxon>
        <taxon>Modicella</taxon>
    </lineage>
</organism>
<keyword evidence="3" id="KW-0547">Nucleotide-binding</keyword>
<reference evidence="6" key="1">
    <citation type="journal article" date="2020" name="Fungal Divers.">
        <title>Resolving the Mortierellaceae phylogeny through synthesis of multi-gene phylogenetics and phylogenomics.</title>
        <authorList>
            <person name="Vandepol N."/>
            <person name="Liber J."/>
            <person name="Desiro A."/>
            <person name="Na H."/>
            <person name="Kennedy M."/>
            <person name="Barry K."/>
            <person name="Grigoriev I.V."/>
            <person name="Miller A.N."/>
            <person name="O'Donnell K."/>
            <person name="Stajich J.E."/>
            <person name="Bonito G."/>
        </authorList>
    </citation>
    <scope>NUCLEOTIDE SEQUENCE</scope>
    <source>
        <strain evidence="6">MES-2147</strain>
    </source>
</reference>
<proteinExistence type="predicted"/>
<dbReference type="GO" id="GO:0005524">
    <property type="term" value="F:ATP binding"/>
    <property type="evidence" value="ECO:0007669"/>
    <property type="project" value="UniProtKB-KW"/>
</dbReference>
<evidence type="ECO:0000256" key="1">
    <source>
        <dbReference type="ARBA" id="ARBA00018706"/>
    </source>
</evidence>
<protein>
    <recommendedName>
        <fullName evidence="2">Polynucleotide 5'-hydroxyl-kinase GRC3</fullName>
    </recommendedName>
    <alternativeName>
        <fullName evidence="1">Polynucleotide 5'-hydroxyl-kinase grc3</fullName>
    </alternativeName>
</protein>
<keyword evidence="4" id="KW-0067">ATP-binding</keyword>
<dbReference type="OrthoDB" id="258143at2759"/>
<keyword evidence="7" id="KW-1185">Reference proteome</keyword>
<evidence type="ECO:0000256" key="4">
    <source>
        <dbReference type="ARBA" id="ARBA00022840"/>
    </source>
</evidence>
<dbReference type="GO" id="GO:0051731">
    <property type="term" value="F:polynucleotide 5'-hydroxyl-kinase activity"/>
    <property type="evidence" value="ECO:0007669"/>
    <property type="project" value="InterPro"/>
</dbReference>
<dbReference type="InterPro" id="IPR045116">
    <property type="entry name" value="Clp1/Grc3"/>
</dbReference>
<comment type="caution">
    <text evidence="6">The sequence shown here is derived from an EMBL/GenBank/DDBJ whole genome shotgun (WGS) entry which is preliminary data.</text>
</comment>
<evidence type="ECO:0000256" key="3">
    <source>
        <dbReference type="ARBA" id="ARBA00022741"/>
    </source>
</evidence>
<dbReference type="InterPro" id="IPR032319">
    <property type="entry name" value="CLP1_P"/>
</dbReference>
<dbReference type="Pfam" id="PF16575">
    <property type="entry name" value="CLP1_P"/>
    <property type="match status" value="1"/>
</dbReference>
<dbReference type="PANTHER" id="PTHR12755:SF6">
    <property type="entry name" value="POLYRIBONUCLEOTIDE 5'-HYDROXYL-KINASE CLP1"/>
    <property type="match status" value="1"/>
</dbReference>
<accession>A0A9P6IXL6</accession>
<name>A0A9P6IXL6_9FUNG</name>
<dbReference type="PANTHER" id="PTHR12755">
    <property type="entry name" value="CLEAVAGE/POLYADENYLATION FACTOR IA SUBUNIT CLP1P"/>
    <property type="match status" value="1"/>
</dbReference>
<evidence type="ECO:0000313" key="6">
    <source>
        <dbReference type="EMBL" id="KAF9952597.1"/>
    </source>
</evidence>
<dbReference type="EMBL" id="JAAAHW010006975">
    <property type="protein sequence ID" value="KAF9952597.1"/>
    <property type="molecule type" value="Genomic_DNA"/>
</dbReference>
<dbReference type="Gene3D" id="3.40.50.300">
    <property type="entry name" value="P-loop containing nucleotide triphosphate hydrolases"/>
    <property type="match status" value="1"/>
</dbReference>
<dbReference type="GO" id="GO:0005634">
    <property type="term" value="C:nucleus"/>
    <property type="evidence" value="ECO:0007669"/>
    <property type="project" value="TreeGrafter"/>
</dbReference>
<evidence type="ECO:0000313" key="7">
    <source>
        <dbReference type="Proteomes" id="UP000749646"/>
    </source>
</evidence>
<evidence type="ECO:0000259" key="5">
    <source>
        <dbReference type="Pfam" id="PF16575"/>
    </source>
</evidence>